<dbReference type="Proteomes" id="UP000286791">
    <property type="component" value="Unassembled WGS sequence"/>
</dbReference>
<dbReference type="EMBL" id="PRBV01000050">
    <property type="protein sequence ID" value="RTJ77261.1"/>
    <property type="molecule type" value="Genomic_DNA"/>
</dbReference>
<feature type="transmembrane region" description="Helical" evidence="1">
    <location>
        <begin position="29"/>
        <end position="51"/>
    </location>
</feature>
<reference evidence="2 7" key="1">
    <citation type="submission" date="2016-09" db="EMBL/GenBank/DDBJ databases">
        <title>Campylobacter from American crows.</title>
        <authorList>
            <person name="Weis A.M."/>
            <person name="Weimer B.C."/>
            <person name="Townsend A.K."/>
            <person name="Taff C."/>
        </authorList>
    </citation>
    <scope>NUCLEOTIDE SEQUENCE [LARGE SCALE GENOMIC DNA]</scope>
    <source>
        <strain evidence="2 7">BCW_3791</strain>
    </source>
</reference>
<keyword evidence="1" id="KW-1133">Transmembrane helix</keyword>
<evidence type="ECO:0000313" key="7">
    <source>
        <dbReference type="Proteomes" id="UP000865560"/>
    </source>
</evidence>
<sequence length="214" mass="25240">MSQTNNNTEIKEQDTQDEIIWELKRKVTFMIFWAYGSYFGFIIFVCFLLFVSGNKFKVDNWKAYVVMIVIVFAIIFFTKRLYRSLNLKRMYIDNNYKLYIEKYIGKDLILESGSYVIGMESNFYLGITMSSIAKILSLNCNGKELYGFIESANTNFNELANFTKSHLINYLISCENNKYLKAAAIYGLFQLEQYYNIDLKEIDKIRLDKNEYGK</sequence>
<name>A0A431AU10_CAMJU</name>
<dbReference type="Proteomes" id="UP000288507">
    <property type="component" value="Unassembled WGS sequence"/>
</dbReference>
<keyword evidence="1" id="KW-0812">Transmembrane</keyword>
<accession>A0A431AU10</accession>
<evidence type="ECO:0000313" key="6">
    <source>
        <dbReference type="Proteomes" id="UP000288507"/>
    </source>
</evidence>
<evidence type="ECO:0000313" key="2">
    <source>
        <dbReference type="EMBL" id="OEV44535.1"/>
    </source>
</evidence>
<dbReference type="AlphaFoldDB" id="A0A431AU10"/>
<comment type="caution">
    <text evidence="4">The sequence shown here is derived from an EMBL/GenBank/DDBJ whole genome shotgun (WGS) entry which is preliminary data.</text>
</comment>
<proteinExistence type="predicted"/>
<feature type="transmembrane region" description="Helical" evidence="1">
    <location>
        <begin position="63"/>
        <end position="82"/>
    </location>
</feature>
<keyword evidence="1" id="KW-0472">Membrane</keyword>
<evidence type="ECO:0000256" key="1">
    <source>
        <dbReference type="SAM" id="Phobius"/>
    </source>
</evidence>
<evidence type="ECO:0000313" key="3">
    <source>
        <dbReference type="EMBL" id="RTJ77261.1"/>
    </source>
</evidence>
<dbReference type="EMBL" id="MJVJ01000129">
    <property type="protein sequence ID" value="OEV44535.1"/>
    <property type="molecule type" value="Genomic_DNA"/>
</dbReference>
<evidence type="ECO:0000313" key="5">
    <source>
        <dbReference type="Proteomes" id="UP000286791"/>
    </source>
</evidence>
<dbReference type="EMBL" id="PRCE01000127">
    <property type="protein sequence ID" value="RTJ97453.1"/>
    <property type="molecule type" value="Genomic_DNA"/>
</dbReference>
<protein>
    <submittedName>
        <fullName evidence="4">Uncharacterized protein</fullName>
    </submittedName>
</protein>
<evidence type="ECO:0000313" key="4">
    <source>
        <dbReference type="EMBL" id="RTJ97453.1"/>
    </source>
</evidence>
<reference evidence="5 6" key="2">
    <citation type="journal article" date="2019" name="Appl. Environ. Microbiol.">
        <title>Population genetics and characterization of Campylobacter jejuni isolates in western jackdaws and game birds in Finland.</title>
        <authorList>
            <person name="Kovanen S."/>
            <person name="Rossi M."/>
            <person name="Pohja-Mykra M."/>
            <person name="Nieminen T."/>
            <person name="Raunio-Saarnisto M."/>
            <person name="Sauvala M."/>
            <person name="Fredriksson-Ahomaa M."/>
            <person name="Hanninen M.L."/>
            <person name="Kivisto R."/>
        </authorList>
    </citation>
    <scope>NUCLEOTIDE SEQUENCE [LARGE SCALE GENOMIC DNA]</scope>
    <source>
        <strain evidence="4 5">CB304</strain>
        <strain evidence="3 6">CB313</strain>
    </source>
</reference>
<gene>
    <name evidence="2" type="ORF">AJY60_10410</name>
    <name evidence="4" type="ORF">C3H48_09055</name>
    <name evidence="3" type="ORF">C3H57_10305</name>
</gene>
<dbReference type="Proteomes" id="UP000865560">
    <property type="component" value="Unassembled WGS sequence"/>
</dbReference>
<organism evidence="4 5">
    <name type="scientific">Campylobacter jejuni</name>
    <dbReference type="NCBI Taxonomy" id="197"/>
    <lineage>
        <taxon>Bacteria</taxon>
        <taxon>Pseudomonadati</taxon>
        <taxon>Campylobacterota</taxon>
        <taxon>Epsilonproteobacteria</taxon>
        <taxon>Campylobacterales</taxon>
        <taxon>Campylobacteraceae</taxon>
        <taxon>Campylobacter</taxon>
    </lineage>
</organism>
<dbReference type="RefSeq" id="WP_070261730.1">
    <property type="nucleotide sequence ID" value="NZ_CAKJUK010000025.1"/>
</dbReference>